<dbReference type="RefSeq" id="XP_007838495.1">
    <property type="nucleotide sequence ID" value="XM_007840304.1"/>
</dbReference>
<dbReference type="AlphaFoldDB" id="W3WU19"/>
<dbReference type="HOGENOM" id="CLU_088985_0_0_1"/>
<dbReference type="OMA" id="SLYSMMA"/>
<dbReference type="OrthoDB" id="412788at2759"/>
<dbReference type="InterPro" id="IPR004045">
    <property type="entry name" value="Glutathione_S-Trfase_N"/>
</dbReference>
<dbReference type="InParanoid" id="W3WU19"/>
<sequence>MASDCTTEYTLYSSPFSLYSMMARHTIQLGPTTQDAKSPPKIDLVFINHRKNEALKQDYLLKVNPKGQVPSMTGASLKKSLNDSRSISLFLAENHYPAMLPPQHGAIIRGLLERLHAVPGPSFSNKNPTVEMKQHNPSPAEEILKRDGARGQSSIPAIVAQAHADLHAIFAEIVEHRKESEAFGNPAAWTFGDQVGPTVLDSHLLPFVLRCMEAGYESLIPEELRHWAVHKSQSPTWFKVMRGRPTQWHPSMGPVEDMQDMMVL</sequence>
<reference evidence="3" key="1">
    <citation type="journal article" date="2015" name="BMC Genomics">
        <title>Genomic and transcriptomic analysis of the endophytic fungus Pestalotiopsis fici reveals its lifestyle and high potential for synthesis of natural products.</title>
        <authorList>
            <person name="Wang X."/>
            <person name="Zhang X."/>
            <person name="Liu L."/>
            <person name="Xiang M."/>
            <person name="Wang W."/>
            <person name="Sun X."/>
            <person name="Che Y."/>
            <person name="Guo L."/>
            <person name="Liu G."/>
            <person name="Guo L."/>
            <person name="Wang C."/>
            <person name="Yin W.B."/>
            <person name="Stadler M."/>
            <person name="Zhang X."/>
            <person name="Liu X."/>
        </authorList>
    </citation>
    <scope>NUCLEOTIDE SEQUENCE [LARGE SCALE GENOMIC DNA]</scope>
    <source>
        <strain evidence="3">W106-1 / CGMCC3.15140</strain>
    </source>
</reference>
<dbReference type="Gene3D" id="3.40.30.10">
    <property type="entry name" value="Glutaredoxin"/>
    <property type="match status" value="1"/>
</dbReference>
<dbReference type="CDD" id="cd00570">
    <property type="entry name" value="GST_N_family"/>
    <property type="match status" value="1"/>
</dbReference>
<keyword evidence="3" id="KW-1185">Reference proteome</keyword>
<organism evidence="2 3">
    <name type="scientific">Pestalotiopsis fici (strain W106-1 / CGMCC3.15140)</name>
    <dbReference type="NCBI Taxonomy" id="1229662"/>
    <lineage>
        <taxon>Eukaryota</taxon>
        <taxon>Fungi</taxon>
        <taxon>Dikarya</taxon>
        <taxon>Ascomycota</taxon>
        <taxon>Pezizomycotina</taxon>
        <taxon>Sordariomycetes</taxon>
        <taxon>Xylariomycetidae</taxon>
        <taxon>Amphisphaeriales</taxon>
        <taxon>Sporocadaceae</taxon>
        <taxon>Pestalotiopsis</taxon>
    </lineage>
</organism>
<dbReference type="GeneID" id="19276736"/>
<dbReference type="PROSITE" id="PS50404">
    <property type="entry name" value="GST_NTER"/>
    <property type="match status" value="1"/>
</dbReference>
<gene>
    <name evidence="2" type="ORF">PFICI_11723</name>
</gene>
<dbReference type="InterPro" id="IPR036249">
    <property type="entry name" value="Thioredoxin-like_sf"/>
</dbReference>
<dbReference type="KEGG" id="pfy:PFICI_11723"/>
<evidence type="ECO:0000313" key="3">
    <source>
        <dbReference type="Proteomes" id="UP000030651"/>
    </source>
</evidence>
<dbReference type="SUPFAM" id="SSF52833">
    <property type="entry name" value="Thioredoxin-like"/>
    <property type="match status" value="1"/>
</dbReference>
<accession>W3WU19</accession>
<protein>
    <recommendedName>
        <fullName evidence="1">GST N-terminal domain-containing protein</fullName>
    </recommendedName>
</protein>
<dbReference type="eggNOG" id="ENOG502SMRJ">
    <property type="taxonomic scope" value="Eukaryota"/>
</dbReference>
<evidence type="ECO:0000313" key="2">
    <source>
        <dbReference type="EMBL" id="ETS76336.1"/>
    </source>
</evidence>
<dbReference type="Proteomes" id="UP000030651">
    <property type="component" value="Unassembled WGS sequence"/>
</dbReference>
<proteinExistence type="predicted"/>
<feature type="domain" description="GST N-terminal" evidence="1">
    <location>
        <begin position="7"/>
        <end position="99"/>
    </location>
</feature>
<dbReference type="EMBL" id="KI912117">
    <property type="protein sequence ID" value="ETS76336.1"/>
    <property type="molecule type" value="Genomic_DNA"/>
</dbReference>
<name>W3WU19_PESFW</name>
<evidence type="ECO:0000259" key="1">
    <source>
        <dbReference type="PROSITE" id="PS50404"/>
    </source>
</evidence>